<name>A0ABR4N3G8_9FUNG</name>
<reference evidence="1 2" key="1">
    <citation type="submission" date="2023-09" db="EMBL/GenBank/DDBJ databases">
        <title>Pangenome analysis of Batrachochytrium dendrobatidis and related Chytrids.</title>
        <authorList>
            <person name="Yacoub M.N."/>
            <person name="Stajich J.E."/>
            <person name="James T.Y."/>
        </authorList>
    </citation>
    <scope>NUCLEOTIDE SEQUENCE [LARGE SCALE GENOMIC DNA]</scope>
    <source>
        <strain evidence="1 2">JEL0888</strain>
    </source>
</reference>
<evidence type="ECO:0008006" key="3">
    <source>
        <dbReference type="Google" id="ProtNLM"/>
    </source>
</evidence>
<dbReference type="Proteomes" id="UP001527925">
    <property type="component" value="Unassembled WGS sequence"/>
</dbReference>
<evidence type="ECO:0000313" key="2">
    <source>
        <dbReference type="Proteomes" id="UP001527925"/>
    </source>
</evidence>
<dbReference type="Gene3D" id="1.25.40.20">
    <property type="entry name" value="Ankyrin repeat-containing domain"/>
    <property type="match status" value="1"/>
</dbReference>
<dbReference type="PANTHER" id="PTHR46586">
    <property type="entry name" value="ANKYRIN REPEAT-CONTAINING PROTEIN"/>
    <property type="match status" value="1"/>
</dbReference>
<gene>
    <name evidence="1" type="ORF">HK105_206457</name>
</gene>
<evidence type="ECO:0000313" key="1">
    <source>
        <dbReference type="EMBL" id="KAL2914013.1"/>
    </source>
</evidence>
<dbReference type="EMBL" id="JADGIZ020000038">
    <property type="protein sequence ID" value="KAL2914013.1"/>
    <property type="molecule type" value="Genomic_DNA"/>
</dbReference>
<dbReference type="PANTHER" id="PTHR46586:SF3">
    <property type="entry name" value="ANKYRIN REPEAT-CONTAINING PROTEIN"/>
    <property type="match status" value="1"/>
</dbReference>
<protein>
    <recommendedName>
        <fullName evidence="3">Ankyrin repeat protein</fullName>
    </recommendedName>
</protein>
<comment type="caution">
    <text evidence="1">The sequence shown here is derived from an EMBL/GenBank/DDBJ whole genome shotgun (WGS) entry which is preliminary data.</text>
</comment>
<organism evidence="1 2">
    <name type="scientific">Polyrhizophydium stewartii</name>
    <dbReference type="NCBI Taxonomy" id="2732419"/>
    <lineage>
        <taxon>Eukaryota</taxon>
        <taxon>Fungi</taxon>
        <taxon>Fungi incertae sedis</taxon>
        <taxon>Chytridiomycota</taxon>
        <taxon>Chytridiomycota incertae sedis</taxon>
        <taxon>Chytridiomycetes</taxon>
        <taxon>Rhizophydiales</taxon>
        <taxon>Rhizophydiales incertae sedis</taxon>
        <taxon>Polyrhizophydium</taxon>
    </lineage>
</organism>
<accession>A0ABR4N3G8</accession>
<sequence length="443" mass="49753">MPDEIQSMILDAAGPFTKFVNGLAIEAELSALPMRRREQVWQDAVDIDWQGDLEPLPWIDVTSTTLRLSRSIYERIQDQQTPMDALDVAIRYDWPDLIEFDEPDLVALAAAQHGAVWLLRDVIDVRRLVEPSENLARSAAAGGHLDAVVFLHERMADRPWNTGVGFMAAKSGNLDLVAWLKAHRTQCIGVSAFQGAAVGNRMHVVRWLADNCVFGCDAGAIAGATLSDNAEMLRFLIERFPDMLHTLGTHRSYVSSDIQLIQWLDARGLIVPSDLISHLVRENKVDVLEWAVDRFQVSPTDDDLAQALKMRHRTLFKRMFKPGMQITAYMTRELIETHSIDIMNWLIARDSSVIPALIDETAGYGDPALVEWWHKQHGRVFGQHELEVAIRKDNSWVALHLLESDDVEWDLDAARAVALSSTNDQSIPEAIEEAAARRAESAQ</sequence>
<proteinExistence type="predicted"/>
<dbReference type="InterPro" id="IPR036770">
    <property type="entry name" value="Ankyrin_rpt-contain_sf"/>
</dbReference>
<dbReference type="SUPFAM" id="SSF48403">
    <property type="entry name" value="Ankyrin repeat"/>
    <property type="match status" value="1"/>
</dbReference>
<keyword evidence="2" id="KW-1185">Reference proteome</keyword>
<dbReference type="InterPro" id="IPR052050">
    <property type="entry name" value="SecEffector_AnkRepeat"/>
</dbReference>